<dbReference type="GO" id="GO:0004497">
    <property type="term" value="F:monooxygenase activity"/>
    <property type="evidence" value="ECO:0007669"/>
    <property type="project" value="UniProtKB-KW"/>
</dbReference>
<reference evidence="6 7" key="1">
    <citation type="submission" date="2023-10" db="EMBL/GenBank/DDBJ databases">
        <title>Draft genome sequence of Xylaria bambusicola isolate GMP-LS, the root and basal stem rot pathogen of sugarcane in Indonesia.</title>
        <authorList>
            <person name="Selvaraj P."/>
            <person name="Muralishankar V."/>
            <person name="Muruganantham S."/>
            <person name="Sp S."/>
            <person name="Haryani S."/>
            <person name="Lau K.J.X."/>
            <person name="Naqvi N.I."/>
        </authorList>
    </citation>
    <scope>NUCLEOTIDE SEQUENCE [LARGE SCALE GENOMIC DNA]</scope>
    <source>
        <strain evidence="6">GMP-LS</strain>
    </source>
</reference>
<dbReference type="SUPFAM" id="SSF51905">
    <property type="entry name" value="FAD/NAD(P)-binding domain"/>
    <property type="match status" value="1"/>
</dbReference>
<dbReference type="Proteomes" id="UP001305414">
    <property type="component" value="Unassembled WGS sequence"/>
</dbReference>
<dbReference type="Pfam" id="PF13450">
    <property type="entry name" value="NAD_binding_8"/>
    <property type="match status" value="1"/>
</dbReference>
<dbReference type="PANTHER" id="PTHR47178:SF6">
    <property type="entry name" value="FAD-BINDING DOMAIN-CONTAINING PROTEIN"/>
    <property type="match status" value="1"/>
</dbReference>
<dbReference type="EMBL" id="JAWHQM010000090">
    <property type="protein sequence ID" value="KAK5637075.1"/>
    <property type="molecule type" value="Genomic_DNA"/>
</dbReference>
<keyword evidence="5" id="KW-0503">Monooxygenase</keyword>
<evidence type="ECO:0000256" key="2">
    <source>
        <dbReference type="ARBA" id="ARBA00022630"/>
    </source>
</evidence>
<proteinExistence type="predicted"/>
<organism evidence="6 7">
    <name type="scientific">Xylaria bambusicola</name>
    <dbReference type="NCBI Taxonomy" id="326684"/>
    <lineage>
        <taxon>Eukaryota</taxon>
        <taxon>Fungi</taxon>
        <taxon>Dikarya</taxon>
        <taxon>Ascomycota</taxon>
        <taxon>Pezizomycotina</taxon>
        <taxon>Sordariomycetes</taxon>
        <taxon>Xylariomycetidae</taxon>
        <taxon>Xylariales</taxon>
        <taxon>Xylariaceae</taxon>
        <taxon>Xylaria</taxon>
    </lineage>
</organism>
<protein>
    <recommendedName>
        <fullName evidence="8">FAD-binding domain-containing protein</fullName>
    </recommendedName>
</protein>
<comment type="caution">
    <text evidence="6">The sequence shown here is derived from an EMBL/GenBank/DDBJ whole genome shotgun (WGS) entry which is preliminary data.</text>
</comment>
<evidence type="ECO:0008006" key="8">
    <source>
        <dbReference type="Google" id="ProtNLM"/>
    </source>
</evidence>
<evidence type="ECO:0000313" key="6">
    <source>
        <dbReference type="EMBL" id="KAK5637075.1"/>
    </source>
</evidence>
<accession>A0AAN7UQJ2</accession>
<sequence>MTLDSQKPHVLIVGAGLAGLSLAQCLRKQGVSFEIFDGDKDLVSRHGYAIGVHSNSVSLGYATFTTVYRSLAVPEIGNLRCVSMAEKDKQLVSRLHFGKKLRSVKEEAKGVTVHFEDGTSASGDMLVGADGVNSKVERYLPSIQRTLRYKLI</sequence>
<comment type="cofactor">
    <cofactor evidence="1">
        <name>FAD</name>
        <dbReference type="ChEBI" id="CHEBI:57692"/>
    </cofactor>
</comment>
<evidence type="ECO:0000313" key="7">
    <source>
        <dbReference type="Proteomes" id="UP001305414"/>
    </source>
</evidence>
<evidence type="ECO:0000256" key="3">
    <source>
        <dbReference type="ARBA" id="ARBA00022827"/>
    </source>
</evidence>
<keyword evidence="4" id="KW-0560">Oxidoreductase</keyword>
<dbReference type="InterPro" id="IPR036188">
    <property type="entry name" value="FAD/NAD-bd_sf"/>
</dbReference>
<name>A0AAN7UQJ2_9PEZI</name>
<dbReference type="PANTHER" id="PTHR47178">
    <property type="entry name" value="MONOOXYGENASE, FAD-BINDING"/>
    <property type="match status" value="1"/>
</dbReference>
<gene>
    <name evidence="6" type="ORF">RRF57_012787</name>
</gene>
<keyword evidence="2" id="KW-0285">Flavoprotein</keyword>
<dbReference type="AlphaFoldDB" id="A0AAN7UQJ2"/>
<dbReference type="Gene3D" id="3.50.50.60">
    <property type="entry name" value="FAD/NAD(P)-binding domain"/>
    <property type="match status" value="1"/>
</dbReference>
<keyword evidence="3" id="KW-0274">FAD</keyword>
<evidence type="ECO:0000256" key="1">
    <source>
        <dbReference type="ARBA" id="ARBA00001974"/>
    </source>
</evidence>
<evidence type="ECO:0000256" key="4">
    <source>
        <dbReference type="ARBA" id="ARBA00023002"/>
    </source>
</evidence>
<evidence type="ECO:0000256" key="5">
    <source>
        <dbReference type="ARBA" id="ARBA00023033"/>
    </source>
</evidence>
<keyword evidence="7" id="KW-1185">Reference proteome</keyword>